<accession>A0A5N6N9A7</accession>
<dbReference type="EMBL" id="SZYD01000013">
    <property type="protein sequence ID" value="KAD4386290.1"/>
    <property type="molecule type" value="Genomic_DNA"/>
</dbReference>
<evidence type="ECO:0000313" key="4">
    <source>
        <dbReference type="Proteomes" id="UP000326396"/>
    </source>
</evidence>
<protein>
    <submittedName>
        <fullName evidence="3">Uncharacterized protein</fullName>
    </submittedName>
</protein>
<gene>
    <name evidence="3" type="ORF">E3N88_26459</name>
</gene>
<dbReference type="Proteomes" id="UP000326396">
    <property type="component" value="Linkage Group LG3"/>
</dbReference>
<comment type="caution">
    <text evidence="3">The sequence shown here is derived from an EMBL/GenBank/DDBJ whole genome shotgun (WGS) entry which is preliminary data.</text>
</comment>
<evidence type="ECO:0000256" key="2">
    <source>
        <dbReference type="SAM" id="Phobius"/>
    </source>
</evidence>
<evidence type="ECO:0000313" key="3">
    <source>
        <dbReference type="EMBL" id="KAD4386290.1"/>
    </source>
</evidence>
<keyword evidence="2" id="KW-0472">Membrane</keyword>
<dbReference type="OrthoDB" id="785473at2759"/>
<dbReference type="PANTHER" id="PTHR35697">
    <property type="entry name" value="OS08G0108300 PROTEIN"/>
    <property type="match status" value="1"/>
</dbReference>
<dbReference type="GO" id="GO:0009834">
    <property type="term" value="P:plant-type secondary cell wall biogenesis"/>
    <property type="evidence" value="ECO:0007669"/>
    <property type="project" value="InterPro"/>
</dbReference>
<name>A0A5N6N9A7_9ASTR</name>
<keyword evidence="2" id="KW-0812">Transmembrane</keyword>
<evidence type="ECO:0000256" key="1">
    <source>
        <dbReference type="SAM" id="MobiDB-lite"/>
    </source>
</evidence>
<feature type="region of interest" description="Disordered" evidence="1">
    <location>
        <begin position="128"/>
        <end position="165"/>
    </location>
</feature>
<dbReference type="AlphaFoldDB" id="A0A5N6N9A7"/>
<proteinExistence type="predicted"/>
<keyword evidence="4" id="KW-1185">Reference proteome</keyword>
<feature type="transmembrane region" description="Helical" evidence="2">
    <location>
        <begin position="6"/>
        <end position="29"/>
    </location>
</feature>
<dbReference type="InterPro" id="IPR044950">
    <property type="entry name" value="TED6/7"/>
</dbReference>
<sequence length="165" mass="18019">MATVIFVVFVSFGCVFFLALASVALCCFIKKWKCSKTTEKSELVHVDEHLKVSENIVKGPNGMRNVAITIDDDLHVHEEEVDIKNEKLGQSSCTTSQASTPPLGSTTTTCPQPIAFFVYWYLSPPPPPPPLSPLDPRSDVLLTSTATTYQPPPPPPPPHKNTITS</sequence>
<dbReference type="PANTHER" id="PTHR35697:SF1">
    <property type="entry name" value="PROTEIN TRACHEARY ELEMENT DIFFERENTIATION-RELATED 7"/>
    <property type="match status" value="1"/>
</dbReference>
<reference evidence="3 4" key="1">
    <citation type="submission" date="2019-05" db="EMBL/GenBank/DDBJ databases">
        <title>Mikania micrantha, genome provides insights into the molecular mechanism of rapid growth.</title>
        <authorList>
            <person name="Liu B."/>
        </authorList>
    </citation>
    <scope>NUCLEOTIDE SEQUENCE [LARGE SCALE GENOMIC DNA]</scope>
    <source>
        <strain evidence="3">NLD-2019</strain>
        <tissue evidence="3">Leaf</tissue>
    </source>
</reference>
<feature type="compositionally biased region" description="Pro residues" evidence="1">
    <location>
        <begin position="150"/>
        <end position="159"/>
    </location>
</feature>
<keyword evidence="2" id="KW-1133">Transmembrane helix</keyword>
<organism evidence="3 4">
    <name type="scientific">Mikania micrantha</name>
    <name type="common">bitter vine</name>
    <dbReference type="NCBI Taxonomy" id="192012"/>
    <lineage>
        <taxon>Eukaryota</taxon>
        <taxon>Viridiplantae</taxon>
        <taxon>Streptophyta</taxon>
        <taxon>Embryophyta</taxon>
        <taxon>Tracheophyta</taxon>
        <taxon>Spermatophyta</taxon>
        <taxon>Magnoliopsida</taxon>
        <taxon>eudicotyledons</taxon>
        <taxon>Gunneridae</taxon>
        <taxon>Pentapetalae</taxon>
        <taxon>asterids</taxon>
        <taxon>campanulids</taxon>
        <taxon>Asterales</taxon>
        <taxon>Asteraceae</taxon>
        <taxon>Asteroideae</taxon>
        <taxon>Heliantheae alliance</taxon>
        <taxon>Eupatorieae</taxon>
        <taxon>Mikania</taxon>
    </lineage>
</organism>